<evidence type="ECO:0000313" key="2">
    <source>
        <dbReference type="EMBL" id="MEI5993660.1"/>
    </source>
</evidence>
<feature type="region of interest" description="Disordered" evidence="1">
    <location>
        <begin position="39"/>
        <end position="66"/>
    </location>
</feature>
<keyword evidence="4" id="KW-1185">Reference proteome</keyword>
<sequence length="66" mass="7267">MKSVTAMDPIEGELTDKITYNVEFTPTKKVAEAKSTTIAFKEESQSAGVTSDQLEEVTHHLQARTP</sequence>
<accession>A0A242CDG5</accession>
<evidence type="ECO:0000256" key="1">
    <source>
        <dbReference type="SAM" id="MobiDB-lite"/>
    </source>
</evidence>
<protein>
    <submittedName>
        <fullName evidence="3">Uncharacterized protein</fullName>
    </submittedName>
</protein>
<dbReference type="EMBL" id="NGLE01000003">
    <property type="protein sequence ID" value="OTO07960.1"/>
    <property type="molecule type" value="Genomic_DNA"/>
</dbReference>
<dbReference type="Proteomes" id="UP000195139">
    <property type="component" value="Unassembled WGS sequence"/>
</dbReference>
<dbReference type="RefSeq" id="WP_256924828.1">
    <property type="nucleotide sequence ID" value="NZ_NGLE02000001.1"/>
</dbReference>
<organism evidence="3">
    <name type="scientific">Candidatus Enterococcus mansonii</name>
    <dbReference type="NCBI Taxonomy" id="1834181"/>
    <lineage>
        <taxon>Bacteria</taxon>
        <taxon>Bacillati</taxon>
        <taxon>Bacillota</taxon>
        <taxon>Bacilli</taxon>
        <taxon>Lactobacillales</taxon>
        <taxon>Enterococcaceae</taxon>
        <taxon>Enterococcus</taxon>
    </lineage>
</organism>
<reference evidence="3" key="1">
    <citation type="submission" date="2017-05" db="EMBL/GenBank/DDBJ databases">
        <title>The Genome Sequence of Enterococcus sp. 4G2_DIV0659.</title>
        <authorList>
            <consortium name="The Broad Institute Genomics Platform"/>
            <consortium name="The Broad Institute Genomic Center for Infectious Diseases"/>
            <person name="Earl A."/>
            <person name="Manson A."/>
            <person name="Schwartman J."/>
            <person name="Gilmore M."/>
            <person name="Abouelleil A."/>
            <person name="Cao P."/>
            <person name="Chapman S."/>
            <person name="Cusick C."/>
            <person name="Shea T."/>
            <person name="Young S."/>
            <person name="Neafsey D."/>
            <person name="Nusbaum C."/>
            <person name="Birren B."/>
        </authorList>
    </citation>
    <scope>NUCLEOTIDE SEQUENCE [LARGE SCALE GENOMIC DNA]</scope>
    <source>
        <strain evidence="3">4G2_DIV0659</strain>
    </source>
</reference>
<name>A0A242CDG5_9ENTE</name>
<proteinExistence type="predicted"/>
<comment type="caution">
    <text evidence="3">The sequence shown here is derived from an EMBL/GenBank/DDBJ whole genome shotgun (WGS) entry which is preliminary data.</text>
</comment>
<evidence type="ECO:0000313" key="4">
    <source>
        <dbReference type="Proteomes" id="UP000195139"/>
    </source>
</evidence>
<reference evidence="2 4" key="2">
    <citation type="submission" date="2018-07" db="EMBL/GenBank/DDBJ databases">
        <title>The Genome Sequence of Enterococcus sp. DIV0659b.</title>
        <authorList>
            <consortium name="The Broad Institute Genomics Platform"/>
            <consortium name="The Broad Institute Genomic Center for Infectious Diseases"/>
            <person name="Earl A."/>
            <person name="Manson A."/>
            <person name="Schwartman J."/>
            <person name="Gilmore M."/>
            <person name="Abouelleil A."/>
            <person name="Cao P."/>
            <person name="Chapman S."/>
            <person name="Cusick C."/>
            <person name="Shea T."/>
            <person name="Young S."/>
            <person name="Neafsey D."/>
            <person name="Nusbaum C."/>
            <person name="Birren B."/>
        </authorList>
    </citation>
    <scope>NUCLEOTIDE SEQUENCE [LARGE SCALE GENOMIC DNA]</scope>
    <source>
        <strain evidence="2 4">4G2_DIV0659</strain>
    </source>
</reference>
<dbReference type="AlphaFoldDB" id="A0A242CDG5"/>
<evidence type="ECO:0000313" key="3">
    <source>
        <dbReference type="EMBL" id="OTO07960.1"/>
    </source>
</evidence>
<dbReference type="EMBL" id="NGLE02000001">
    <property type="protein sequence ID" value="MEI5993660.1"/>
    <property type="molecule type" value="Genomic_DNA"/>
</dbReference>
<gene>
    <name evidence="2" type="ORF">A5880_001207</name>
    <name evidence="3" type="ORF">A5880_002230</name>
</gene>